<dbReference type="GO" id="GO:0003723">
    <property type="term" value="F:RNA binding"/>
    <property type="evidence" value="ECO:0007669"/>
    <property type="project" value="UniProtKB-KW"/>
</dbReference>
<keyword evidence="14" id="KW-1185">Reference proteome</keyword>
<dbReference type="HAMAP" id="MF_02006">
    <property type="entry name" value="Tyr_tRNA_synth_type1"/>
    <property type="match status" value="1"/>
</dbReference>
<sequence length="425" mass="47632">MDNVFEALNERGFIKQTTNAEQIARLLAEEQVTYYIGFDATAPSLHAGSLVPIMAMAHLQRAGHKPIAIIGGGTTMIGDPTDKTETRPMLSQEQISANGKGILAQLQRYLNLDNGIADSENSHIASKVGRFLNNADWLLSVNYIEFLRDIGKHFRVNEMIRAEGYRQRLERELGLSFLEFNYQLLQAYDYLCLFQKYGCRLQLGGDDQWGNILAGVDLVRRIESERVHAVTFPLLTTASGAKMGKTAGGAVWLDAERTSPYEFYQYWINVDDRDVSRFLGYFTFLPMDEIRRLGNLEDEAIREAKEVLAYEATQLAHGKAEADKAQAASRAAFGGGNLDEAEMPTTVITSERLDSGIPIMELFHEIGLANSRSDARRLIQQGGAYINEKQCRAIDMVIGTDLLEENALLLRAGKKRYHRIVLKEN</sequence>
<dbReference type="CDD" id="cd00165">
    <property type="entry name" value="S4"/>
    <property type="match status" value="1"/>
</dbReference>
<evidence type="ECO:0000313" key="13">
    <source>
        <dbReference type="EMBL" id="CAI8033524.1"/>
    </source>
</evidence>
<dbReference type="InterPro" id="IPR054608">
    <property type="entry name" value="SYY-like_C"/>
</dbReference>
<dbReference type="Pfam" id="PF00579">
    <property type="entry name" value="tRNA-synt_1b"/>
    <property type="match status" value="1"/>
</dbReference>
<dbReference type="EC" id="6.1.1.1" evidence="1 11"/>
<dbReference type="GO" id="GO:0005524">
    <property type="term" value="F:ATP binding"/>
    <property type="evidence" value="ECO:0007669"/>
    <property type="project" value="UniProtKB-KW"/>
</dbReference>
<dbReference type="InterPro" id="IPR024107">
    <property type="entry name" value="Tyr-tRNA-ligase_bac_1"/>
</dbReference>
<keyword evidence="5 10" id="KW-0694">RNA-binding</keyword>
<dbReference type="InterPro" id="IPR002305">
    <property type="entry name" value="aa-tRNA-synth_Ic"/>
</dbReference>
<comment type="caution">
    <text evidence="13">The sequence shown here is derived from an EMBL/GenBank/DDBJ whole genome shotgun (WGS) entry which is preliminary data.</text>
</comment>
<dbReference type="NCBIfam" id="TIGR00234">
    <property type="entry name" value="tyrS"/>
    <property type="match status" value="1"/>
</dbReference>
<dbReference type="PROSITE" id="PS50889">
    <property type="entry name" value="S4"/>
    <property type="match status" value="1"/>
</dbReference>
<evidence type="ECO:0000256" key="9">
    <source>
        <dbReference type="ARBA" id="ARBA00048248"/>
    </source>
</evidence>
<dbReference type="Gene3D" id="3.40.50.620">
    <property type="entry name" value="HUPs"/>
    <property type="match status" value="1"/>
</dbReference>
<dbReference type="PANTHER" id="PTHR11766:SF0">
    <property type="entry name" value="TYROSINE--TRNA LIGASE, MITOCHONDRIAL"/>
    <property type="match status" value="1"/>
</dbReference>
<protein>
    <recommendedName>
        <fullName evidence="1 11">Tyrosine--tRNA ligase</fullName>
        <ecNumber evidence="1 11">6.1.1.1</ecNumber>
    </recommendedName>
    <alternativeName>
        <fullName evidence="8 11">Tyrosyl-tRNA synthetase</fullName>
    </alternativeName>
</protein>
<evidence type="ECO:0000256" key="3">
    <source>
        <dbReference type="ARBA" id="ARBA00022741"/>
    </source>
</evidence>
<dbReference type="CDD" id="cd00805">
    <property type="entry name" value="TyrRS_core"/>
    <property type="match status" value="1"/>
</dbReference>
<evidence type="ECO:0000256" key="8">
    <source>
        <dbReference type="ARBA" id="ARBA00033323"/>
    </source>
</evidence>
<keyword evidence="3 11" id="KW-0547">Nucleotide-binding</keyword>
<evidence type="ECO:0000256" key="11">
    <source>
        <dbReference type="RuleBase" id="RU361234"/>
    </source>
</evidence>
<evidence type="ECO:0000256" key="6">
    <source>
        <dbReference type="ARBA" id="ARBA00022917"/>
    </source>
</evidence>
<evidence type="ECO:0000256" key="1">
    <source>
        <dbReference type="ARBA" id="ARBA00013160"/>
    </source>
</evidence>
<name>A0AA35SPX2_GEOBA</name>
<dbReference type="PRINTS" id="PR01040">
    <property type="entry name" value="TRNASYNTHTYR"/>
</dbReference>
<dbReference type="SUPFAM" id="SSF52374">
    <property type="entry name" value="Nucleotidylyl transferase"/>
    <property type="match status" value="1"/>
</dbReference>
<evidence type="ECO:0000259" key="12">
    <source>
        <dbReference type="Pfam" id="PF22421"/>
    </source>
</evidence>
<evidence type="ECO:0000256" key="5">
    <source>
        <dbReference type="ARBA" id="ARBA00022884"/>
    </source>
</evidence>
<dbReference type="EMBL" id="CASHTH010002675">
    <property type="protein sequence ID" value="CAI8033524.1"/>
    <property type="molecule type" value="Genomic_DNA"/>
</dbReference>
<dbReference type="InterPro" id="IPR002307">
    <property type="entry name" value="Tyr-tRNA-ligase"/>
</dbReference>
<keyword evidence="2 11" id="KW-0436">Ligase</keyword>
<evidence type="ECO:0000256" key="10">
    <source>
        <dbReference type="PROSITE-ProRule" id="PRU00182"/>
    </source>
</evidence>
<dbReference type="InterPro" id="IPR014729">
    <property type="entry name" value="Rossmann-like_a/b/a_fold"/>
</dbReference>
<gene>
    <name evidence="13" type="ORF">GBAR_LOCUS18904</name>
</gene>
<dbReference type="FunFam" id="1.10.240.10:FF:000001">
    <property type="entry name" value="Tyrosine--tRNA ligase"/>
    <property type="match status" value="1"/>
</dbReference>
<dbReference type="GO" id="GO:0006437">
    <property type="term" value="P:tyrosyl-tRNA aminoacylation"/>
    <property type="evidence" value="ECO:0007669"/>
    <property type="project" value="InterPro"/>
</dbReference>
<keyword evidence="4 11" id="KW-0067">ATP-binding</keyword>
<accession>A0AA35SPX2</accession>
<dbReference type="GO" id="GO:0005829">
    <property type="term" value="C:cytosol"/>
    <property type="evidence" value="ECO:0007669"/>
    <property type="project" value="TreeGrafter"/>
</dbReference>
<comment type="catalytic activity">
    <reaction evidence="9 11">
        <text>tRNA(Tyr) + L-tyrosine + ATP = L-tyrosyl-tRNA(Tyr) + AMP + diphosphate + H(+)</text>
        <dbReference type="Rhea" id="RHEA:10220"/>
        <dbReference type="Rhea" id="RHEA-COMP:9706"/>
        <dbReference type="Rhea" id="RHEA-COMP:9707"/>
        <dbReference type="ChEBI" id="CHEBI:15378"/>
        <dbReference type="ChEBI" id="CHEBI:30616"/>
        <dbReference type="ChEBI" id="CHEBI:33019"/>
        <dbReference type="ChEBI" id="CHEBI:58315"/>
        <dbReference type="ChEBI" id="CHEBI:78442"/>
        <dbReference type="ChEBI" id="CHEBI:78536"/>
        <dbReference type="ChEBI" id="CHEBI:456215"/>
        <dbReference type="EC" id="6.1.1.1"/>
    </reaction>
</comment>
<dbReference type="SUPFAM" id="SSF55174">
    <property type="entry name" value="Alpha-L RNA-binding motif"/>
    <property type="match status" value="1"/>
</dbReference>
<dbReference type="Proteomes" id="UP001174909">
    <property type="component" value="Unassembled WGS sequence"/>
</dbReference>
<dbReference type="GO" id="GO:0004831">
    <property type="term" value="F:tyrosine-tRNA ligase activity"/>
    <property type="evidence" value="ECO:0007669"/>
    <property type="project" value="UniProtKB-EC"/>
</dbReference>
<keyword evidence="7 11" id="KW-0030">Aminoacyl-tRNA synthetase</keyword>
<dbReference type="InterPro" id="IPR024088">
    <property type="entry name" value="Tyr-tRNA-ligase_bac-type"/>
</dbReference>
<dbReference type="AlphaFoldDB" id="A0AA35SPX2"/>
<dbReference type="PANTHER" id="PTHR11766">
    <property type="entry name" value="TYROSYL-TRNA SYNTHETASE"/>
    <property type="match status" value="1"/>
</dbReference>
<evidence type="ECO:0000313" key="14">
    <source>
        <dbReference type="Proteomes" id="UP001174909"/>
    </source>
</evidence>
<evidence type="ECO:0000256" key="4">
    <source>
        <dbReference type="ARBA" id="ARBA00022840"/>
    </source>
</evidence>
<dbReference type="Pfam" id="PF22421">
    <property type="entry name" value="SYY_C-terminal"/>
    <property type="match status" value="1"/>
</dbReference>
<dbReference type="InterPro" id="IPR036986">
    <property type="entry name" value="S4_RNA-bd_sf"/>
</dbReference>
<evidence type="ECO:0000256" key="7">
    <source>
        <dbReference type="ARBA" id="ARBA00023146"/>
    </source>
</evidence>
<keyword evidence="6 11" id="KW-0648">Protein biosynthesis</keyword>
<reference evidence="13" key="1">
    <citation type="submission" date="2023-03" db="EMBL/GenBank/DDBJ databases">
        <authorList>
            <person name="Steffen K."/>
            <person name="Cardenas P."/>
        </authorList>
    </citation>
    <scope>NUCLEOTIDE SEQUENCE</scope>
</reference>
<dbReference type="Gene3D" id="3.10.290.10">
    <property type="entry name" value="RNA-binding S4 domain"/>
    <property type="match status" value="1"/>
</dbReference>
<comment type="similarity">
    <text evidence="11">Belongs to the class-I aminoacyl-tRNA synthetase family.</text>
</comment>
<proteinExistence type="inferred from homology"/>
<evidence type="ECO:0000256" key="2">
    <source>
        <dbReference type="ARBA" id="ARBA00022598"/>
    </source>
</evidence>
<feature type="domain" description="Tyrosine--tRNA ligase SYY-like C-terminal" evidence="12">
    <location>
        <begin position="342"/>
        <end position="419"/>
    </location>
</feature>
<dbReference type="Gene3D" id="1.10.240.10">
    <property type="entry name" value="Tyrosyl-Transfer RNA Synthetase"/>
    <property type="match status" value="1"/>
</dbReference>
<organism evidence="13 14">
    <name type="scientific">Geodia barretti</name>
    <name type="common">Barrett's horny sponge</name>
    <dbReference type="NCBI Taxonomy" id="519541"/>
    <lineage>
        <taxon>Eukaryota</taxon>
        <taxon>Metazoa</taxon>
        <taxon>Porifera</taxon>
        <taxon>Demospongiae</taxon>
        <taxon>Heteroscleromorpha</taxon>
        <taxon>Tetractinellida</taxon>
        <taxon>Astrophorina</taxon>
        <taxon>Geodiidae</taxon>
        <taxon>Geodia</taxon>
    </lineage>
</organism>